<dbReference type="InterPro" id="IPR017871">
    <property type="entry name" value="ABC_transporter-like_CS"/>
</dbReference>
<protein>
    <submittedName>
        <fullName evidence="11">Glutathione import ATP-binding protein GsiA</fullName>
    </submittedName>
</protein>
<dbReference type="GO" id="GO:0005524">
    <property type="term" value="F:ATP binding"/>
    <property type="evidence" value="ECO:0007669"/>
    <property type="project" value="UniProtKB-KW"/>
</dbReference>
<dbReference type="InterPro" id="IPR003593">
    <property type="entry name" value="AAA+_ATPase"/>
</dbReference>
<dbReference type="AlphaFoldDB" id="A0AA35TWZ8"/>
<evidence type="ECO:0000256" key="3">
    <source>
        <dbReference type="ARBA" id="ARBA00022692"/>
    </source>
</evidence>
<dbReference type="Proteomes" id="UP001174909">
    <property type="component" value="Unassembled WGS sequence"/>
</dbReference>
<dbReference type="EMBL" id="CASHTH010004268">
    <property type="protein sequence ID" value="CAI8055309.1"/>
    <property type="molecule type" value="Genomic_DNA"/>
</dbReference>
<dbReference type="CDD" id="cd06261">
    <property type="entry name" value="TM_PBP2"/>
    <property type="match status" value="1"/>
</dbReference>
<dbReference type="Pfam" id="PF00528">
    <property type="entry name" value="BPD_transp_1"/>
    <property type="match status" value="1"/>
</dbReference>
<evidence type="ECO:0000259" key="9">
    <source>
        <dbReference type="PROSITE" id="PS50893"/>
    </source>
</evidence>
<comment type="caution">
    <text evidence="11">The sequence shown here is derived from an EMBL/GenBank/DDBJ whole genome shotgun (WGS) entry which is preliminary data.</text>
</comment>
<evidence type="ECO:0000256" key="1">
    <source>
        <dbReference type="ARBA" id="ARBA00004141"/>
    </source>
</evidence>
<dbReference type="InterPro" id="IPR000515">
    <property type="entry name" value="MetI-like"/>
</dbReference>
<gene>
    <name evidence="11" type="ORF">GBAR_LOCUS30215</name>
</gene>
<evidence type="ECO:0000256" key="4">
    <source>
        <dbReference type="ARBA" id="ARBA00022741"/>
    </source>
</evidence>
<keyword evidence="7 8" id="KW-0472">Membrane</keyword>
<dbReference type="PROSITE" id="PS00211">
    <property type="entry name" value="ABC_TRANSPORTER_1"/>
    <property type="match status" value="2"/>
</dbReference>
<evidence type="ECO:0000256" key="8">
    <source>
        <dbReference type="SAM" id="Phobius"/>
    </source>
</evidence>
<comment type="subcellular location">
    <subcellularLocation>
        <location evidence="1">Membrane</location>
        <topology evidence="1">Multi-pass membrane protein</topology>
    </subcellularLocation>
</comment>
<dbReference type="SUPFAM" id="SSF52540">
    <property type="entry name" value="P-loop containing nucleoside triphosphate hydrolases"/>
    <property type="match status" value="2"/>
</dbReference>
<keyword evidence="3 8" id="KW-0812">Transmembrane</keyword>
<dbReference type="NCBIfam" id="NF008453">
    <property type="entry name" value="PRK11308.1"/>
    <property type="match status" value="2"/>
</dbReference>
<feature type="transmembrane region" description="Helical" evidence="8">
    <location>
        <begin position="112"/>
        <end position="135"/>
    </location>
</feature>
<dbReference type="GO" id="GO:0055085">
    <property type="term" value="P:transmembrane transport"/>
    <property type="evidence" value="ECO:0007669"/>
    <property type="project" value="InterPro"/>
</dbReference>
<dbReference type="PROSITE" id="PS50928">
    <property type="entry name" value="ABC_TM1"/>
    <property type="match status" value="1"/>
</dbReference>
<name>A0AA35TWZ8_GEOBA</name>
<dbReference type="Pfam" id="PF08352">
    <property type="entry name" value="oligo_HPY"/>
    <property type="match status" value="1"/>
</dbReference>
<dbReference type="InterPro" id="IPR035906">
    <property type="entry name" value="MetI-like_sf"/>
</dbReference>
<dbReference type="Pfam" id="PF00005">
    <property type="entry name" value="ABC_tran"/>
    <property type="match status" value="2"/>
</dbReference>
<keyword evidence="6 8" id="KW-1133">Transmembrane helix</keyword>
<dbReference type="Gene3D" id="3.40.50.300">
    <property type="entry name" value="P-loop containing nucleotide triphosphate hydrolases"/>
    <property type="match status" value="2"/>
</dbReference>
<accession>A0AA35TWZ8</accession>
<keyword evidence="4" id="KW-0547">Nucleotide-binding</keyword>
<evidence type="ECO:0000256" key="2">
    <source>
        <dbReference type="ARBA" id="ARBA00022448"/>
    </source>
</evidence>
<feature type="transmembrane region" description="Helical" evidence="8">
    <location>
        <begin position="141"/>
        <end position="164"/>
    </location>
</feature>
<feature type="transmembrane region" description="Helical" evidence="8">
    <location>
        <begin position="9"/>
        <end position="28"/>
    </location>
</feature>
<keyword evidence="2" id="KW-0813">Transport</keyword>
<dbReference type="InterPro" id="IPR003439">
    <property type="entry name" value="ABC_transporter-like_ATP-bd"/>
</dbReference>
<keyword evidence="12" id="KW-1185">Reference proteome</keyword>
<dbReference type="InterPro" id="IPR013563">
    <property type="entry name" value="Oligopep_ABC_C"/>
</dbReference>
<dbReference type="GO" id="GO:0015833">
    <property type="term" value="P:peptide transport"/>
    <property type="evidence" value="ECO:0007669"/>
    <property type="project" value="InterPro"/>
</dbReference>
<feature type="domain" description="ABC transporter" evidence="9">
    <location>
        <begin position="513"/>
        <end position="763"/>
    </location>
</feature>
<reference evidence="11" key="1">
    <citation type="submission" date="2023-03" db="EMBL/GenBank/DDBJ databases">
        <authorList>
            <person name="Steffen K."/>
            <person name="Cardenas P."/>
        </authorList>
    </citation>
    <scope>NUCLEOTIDE SEQUENCE</scope>
</reference>
<keyword evidence="5 11" id="KW-0067">ATP-binding</keyword>
<evidence type="ECO:0000256" key="7">
    <source>
        <dbReference type="ARBA" id="ARBA00023136"/>
    </source>
</evidence>
<evidence type="ECO:0000256" key="6">
    <source>
        <dbReference type="ARBA" id="ARBA00022989"/>
    </source>
</evidence>
<dbReference type="NCBIfam" id="TIGR01727">
    <property type="entry name" value="oligo_HPY"/>
    <property type="match status" value="1"/>
</dbReference>
<evidence type="ECO:0000313" key="12">
    <source>
        <dbReference type="Proteomes" id="UP001174909"/>
    </source>
</evidence>
<feature type="domain" description="ABC transmembrane type-1" evidence="10">
    <location>
        <begin position="77"/>
        <end position="266"/>
    </location>
</feature>
<sequence>MFRLAWEMASFKIGLGVFTVFVGAAIIWPELSPFDPMKISVRERFLPPVFLEGGSWVHLAGTDQLGRDLFVRSLMGLRNGLGIAAAAVAIMFVVGCTLGVISGYWGRWVDVILMRITDAQLSIPVIVLAITILSVSRPNPFTVAAVLVLAGWPVYARVVRSIALAEREREYVRGAKILGASDLRIVALLISPNILPPIAFVAVLDIARMMIFEALFGFLGIGIQPPTPTFGNIIADGYKYLGISVDLVRRGVSEPILRDVSFELRERQVLGIIGESGSGKTVLSHVLCNAITEPLKITAGSVGYHGRDLLTIPAAEMQKLRGSEIGYIGSDPGNALDPTIPVGRQIVEKLRAVQPEMSKKDARKRALEVLSAVRMPRPEHRFDEFPFQYSGGMMQRALIVDALVSNPAFLIADNVTQQLDVTIAAQIIRLMHDLRDQLDTAIIFISSSLAMVREIADEIIVLQEGRIIERSTPEAIVNRPEHDYSKRLLERIPRIWAVEERAQPATEDESPLLAVDDVYKTYRVNDPSKFFGHNDVEAVRGVTFDVKAGENFGIVGESGCGKSTLSRLLSWIEAPDKGSIFFEGDSIAKMNRRRLLGLRHRFQLLLQDPYNAMPPHMPVGRTILEPLLIHGGMGRRAMRDRVREVMSEVGLPADIYDHLQIGLSAGQRQRINLARALVLEPRLLILDETLSALDQVEQSRLLEIFDKLQAEHGFTYIFISHDLAMVRRACTRIAVMYLGKIVELADNHTVFFDPGHPYTKALLSAVPTIEERRYDAEENLLEGEPPSPIGIPPGCSFNSRCPLAFERCTHEEPALEGRGDGRISACYWANASEDELAAAAEANRARRAALEAQVS</sequence>
<organism evidence="11 12">
    <name type="scientific">Geodia barretti</name>
    <name type="common">Barrett's horny sponge</name>
    <dbReference type="NCBI Taxonomy" id="519541"/>
    <lineage>
        <taxon>Eukaryota</taxon>
        <taxon>Metazoa</taxon>
        <taxon>Porifera</taxon>
        <taxon>Demospongiae</taxon>
        <taxon>Heteroscleromorpha</taxon>
        <taxon>Tetractinellida</taxon>
        <taxon>Astrophorina</taxon>
        <taxon>Geodiidae</taxon>
        <taxon>Geodia</taxon>
    </lineage>
</organism>
<evidence type="ECO:0000256" key="5">
    <source>
        <dbReference type="ARBA" id="ARBA00022840"/>
    </source>
</evidence>
<dbReference type="GO" id="GO:0016887">
    <property type="term" value="F:ATP hydrolysis activity"/>
    <property type="evidence" value="ECO:0007669"/>
    <property type="project" value="InterPro"/>
</dbReference>
<feature type="domain" description="ABC transporter" evidence="9">
    <location>
        <begin position="242"/>
        <end position="489"/>
    </location>
</feature>
<dbReference type="PROSITE" id="PS50893">
    <property type="entry name" value="ABC_TRANSPORTER_2"/>
    <property type="match status" value="2"/>
</dbReference>
<proteinExistence type="predicted"/>
<dbReference type="GO" id="GO:0016020">
    <property type="term" value="C:membrane"/>
    <property type="evidence" value="ECO:0007669"/>
    <property type="project" value="UniProtKB-SubCell"/>
</dbReference>
<evidence type="ECO:0000313" key="11">
    <source>
        <dbReference type="EMBL" id="CAI8055309.1"/>
    </source>
</evidence>
<dbReference type="SUPFAM" id="SSF161098">
    <property type="entry name" value="MetI-like"/>
    <property type="match status" value="1"/>
</dbReference>
<dbReference type="PANTHER" id="PTHR43776">
    <property type="entry name" value="TRANSPORT ATP-BINDING PROTEIN"/>
    <property type="match status" value="1"/>
</dbReference>
<dbReference type="Gene3D" id="1.10.3720.10">
    <property type="entry name" value="MetI-like"/>
    <property type="match status" value="1"/>
</dbReference>
<evidence type="ECO:0000259" key="10">
    <source>
        <dbReference type="PROSITE" id="PS50928"/>
    </source>
</evidence>
<dbReference type="InterPro" id="IPR050319">
    <property type="entry name" value="ABC_transp_ATP-bind"/>
</dbReference>
<feature type="transmembrane region" description="Helical" evidence="8">
    <location>
        <begin position="185"/>
        <end position="204"/>
    </location>
</feature>
<dbReference type="CDD" id="cd03257">
    <property type="entry name" value="ABC_NikE_OppD_transporters"/>
    <property type="match status" value="2"/>
</dbReference>
<dbReference type="InterPro" id="IPR027417">
    <property type="entry name" value="P-loop_NTPase"/>
</dbReference>
<feature type="transmembrane region" description="Helical" evidence="8">
    <location>
        <begin position="81"/>
        <end position="105"/>
    </location>
</feature>
<dbReference type="SMART" id="SM00382">
    <property type="entry name" value="AAA"/>
    <property type="match status" value="2"/>
</dbReference>